<dbReference type="PANTHER" id="PTHR31645">
    <property type="entry name" value="OLIGOPEPTIDE TRANSPORTER YGL114W-RELATED"/>
    <property type="match status" value="1"/>
</dbReference>
<accession>A0A150QLI7</accession>
<feature type="transmembrane region" description="Helical" evidence="6">
    <location>
        <begin position="474"/>
        <end position="495"/>
    </location>
</feature>
<keyword evidence="5 6" id="KW-0472">Membrane</keyword>
<evidence type="ECO:0000313" key="8">
    <source>
        <dbReference type="Proteomes" id="UP000075260"/>
    </source>
</evidence>
<evidence type="ECO:0000256" key="4">
    <source>
        <dbReference type="ARBA" id="ARBA00022989"/>
    </source>
</evidence>
<dbReference type="PANTHER" id="PTHR31645:SF0">
    <property type="entry name" value="OLIGOPEPTIDE TRANSPORTER YGL114W-RELATED"/>
    <property type="match status" value="1"/>
</dbReference>
<organism evidence="7 8">
    <name type="scientific">Sorangium cellulosum</name>
    <name type="common">Polyangium cellulosum</name>
    <dbReference type="NCBI Taxonomy" id="56"/>
    <lineage>
        <taxon>Bacteria</taxon>
        <taxon>Pseudomonadati</taxon>
        <taxon>Myxococcota</taxon>
        <taxon>Polyangia</taxon>
        <taxon>Polyangiales</taxon>
        <taxon>Polyangiaceae</taxon>
        <taxon>Sorangium</taxon>
    </lineage>
</organism>
<reference evidence="7 8" key="1">
    <citation type="submission" date="2014-02" db="EMBL/GenBank/DDBJ databases">
        <title>The small core and large imbalanced accessory genome model reveals a collaborative survival strategy of Sorangium cellulosum strains in nature.</title>
        <authorList>
            <person name="Han K."/>
            <person name="Peng R."/>
            <person name="Blom J."/>
            <person name="Li Y.-Z."/>
        </authorList>
    </citation>
    <scope>NUCLEOTIDE SEQUENCE [LARGE SCALE GENOMIC DNA]</scope>
    <source>
        <strain evidence="7 8">So0008-312</strain>
    </source>
</reference>
<protein>
    <recommendedName>
        <fullName evidence="9">Peptide transporter</fullName>
    </recommendedName>
</protein>
<sequence length="684" mass="73768">MAIKQLTPEQVHAMSLEEKDTWWLKNIYRGDMPQLTLRSGITGMLLGAFLSLTNVYIGARTGWSLGVGITSVILAFGLFKVLSRMGLGRDMTVLENNAMQSIATSAGYINAPLFTSLAAYSMVTTTIIPMGRAMIWMFVLAILGVLFAFPMKKRFINDEQLPFPEGMAAGVVMDALHESDEKEGLFKAKLLIGGGLVSAALELLRDDKVMRALFALKSIPHYYDEIFYHGRLADLLKRWGVSPGLRGIPFNELTIRFDTSLIFVATGGLMGIRTGVSLLLGGVLNYWILAPLLIQHGIILPRNGHYGFGQITIWALWGGVACMTTSSLYAFFSKPKVILDAFKGLSRKGGARDVLADIELPVKLSIIGVPLVGAVVVVLGKVWFGIEWWLGILAIPLVFVFSLIAVNSTAITAITPTGALGKLTQLTYGVLAPKNITTNLMTAGITAEVASNTANLLMDIKPGYMLGGKPRHQAVGHVLGAIAGLVLSVPVWYLVLIQGDIGRYGTEQLPVPSALTWKAVAEVLMKGLDFLHPTAKTAVLVGAIIGIVVEVTKQLTRNRFPLSAVALGLAFILNFTDIWSMFLGSFLFWLLERRSAAWHRKREQASRLSTTGPGGATEPPPAPVERPWYALASENTEAICAGVIAGGSLMGIGLSVLGVLVLPDVLEAESLTRALGEVLSFLPK</sequence>
<evidence type="ECO:0000313" key="7">
    <source>
        <dbReference type="EMBL" id="KYF68824.1"/>
    </source>
</evidence>
<evidence type="ECO:0000256" key="6">
    <source>
        <dbReference type="SAM" id="Phobius"/>
    </source>
</evidence>
<feature type="transmembrane region" description="Helical" evidence="6">
    <location>
        <begin position="278"/>
        <end position="299"/>
    </location>
</feature>
<dbReference type="RefSeq" id="WP_061608868.1">
    <property type="nucleotide sequence ID" value="NZ_JEMA01000528.1"/>
</dbReference>
<dbReference type="AlphaFoldDB" id="A0A150QLI7"/>
<feature type="transmembrane region" description="Helical" evidence="6">
    <location>
        <begin position="63"/>
        <end position="82"/>
    </location>
</feature>
<feature type="transmembrane region" description="Helical" evidence="6">
    <location>
        <begin position="638"/>
        <end position="662"/>
    </location>
</feature>
<keyword evidence="2" id="KW-0813">Transport</keyword>
<dbReference type="Pfam" id="PF03169">
    <property type="entry name" value="OPT"/>
    <property type="match status" value="1"/>
</dbReference>
<feature type="transmembrane region" description="Helical" evidence="6">
    <location>
        <begin position="388"/>
        <end position="406"/>
    </location>
</feature>
<evidence type="ECO:0000256" key="2">
    <source>
        <dbReference type="ARBA" id="ARBA00022448"/>
    </source>
</evidence>
<dbReference type="InterPro" id="IPR045035">
    <property type="entry name" value="YSL-like"/>
</dbReference>
<evidence type="ECO:0000256" key="5">
    <source>
        <dbReference type="ARBA" id="ARBA00023136"/>
    </source>
</evidence>
<dbReference type="GO" id="GO:0035673">
    <property type="term" value="F:oligopeptide transmembrane transporter activity"/>
    <property type="evidence" value="ECO:0007669"/>
    <property type="project" value="InterPro"/>
</dbReference>
<feature type="transmembrane region" description="Helical" evidence="6">
    <location>
        <begin position="362"/>
        <end position="382"/>
    </location>
</feature>
<dbReference type="Proteomes" id="UP000075260">
    <property type="component" value="Unassembled WGS sequence"/>
</dbReference>
<feature type="transmembrane region" description="Helical" evidence="6">
    <location>
        <begin position="311"/>
        <end position="332"/>
    </location>
</feature>
<dbReference type="EMBL" id="JEMA01000528">
    <property type="protein sequence ID" value="KYF68824.1"/>
    <property type="molecule type" value="Genomic_DNA"/>
</dbReference>
<keyword evidence="3 6" id="KW-0812">Transmembrane</keyword>
<gene>
    <name evidence="7" type="ORF">BE15_08985</name>
</gene>
<evidence type="ECO:0000256" key="1">
    <source>
        <dbReference type="ARBA" id="ARBA00004141"/>
    </source>
</evidence>
<comment type="caution">
    <text evidence="7">The sequence shown here is derived from an EMBL/GenBank/DDBJ whole genome shotgun (WGS) entry which is preliminary data.</text>
</comment>
<dbReference type="OrthoDB" id="9809340at2"/>
<feature type="transmembrane region" description="Helical" evidence="6">
    <location>
        <begin position="133"/>
        <end position="151"/>
    </location>
</feature>
<feature type="transmembrane region" description="Helical" evidence="6">
    <location>
        <begin position="102"/>
        <end position="121"/>
    </location>
</feature>
<name>A0A150QLI7_SORCE</name>
<dbReference type="InterPro" id="IPR004813">
    <property type="entry name" value="OPT"/>
</dbReference>
<feature type="transmembrane region" description="Helical" evidence="6">
    <location>
        <begin position="564"/>
        <end position="591"/>
    </location>
</feature>
<evidence type="ECO:0008006" key="9">
    <source>
        <dbReference type="Google" id="ProtNLM"/>
    </source>
</evidence>
<dbReference type="GO" id="GO:0016020">
    <property type="term" value="C:membrane"/>
    <property type="evidence" value="ECO:0007669"/>
    <property type="project" value="UniProtKB-SubCell"/>
</dbReference>
<evidence type="ECO:0000256" key="3">
    <source>
        <dbReference type="ARBA" id="ARBA00022692"/>
    </source>
</evidence>
<comment type="subcellular location">
    <subcellularLocation>
        <location evidence="1">Membrane</location>
        <topology evidence="1">Multi-pass membrane protein</topology>
    </subcellularLocation>
</comment>
<feature type="transmembrane region" description="Helical" evidence="6">
    <location>
        <begin position="35"/>
        <end position="57"/>
    </location>
</feature>
<proteinExistence type="predicted"/>
<keyword evidence="4 6" id="KW-1133">Transmembrane helix</keyword>